<feature type="chain" id="PRO_5039327237" evidence="1">
    <location>
        <begin position="35"/>
        <end position="454"/>
    </location>
</feature>
<keyword evidence="1" id="KW-0732">Signal</keyword>
<sequence>MQRAPSTVCLLCASCRRLVTPCLVCAHLIPCCSCYDIFFWVECKKCNALNPLGDQERKLLGFPPALALASSMARRVLIAHIGRPLSTLSTHLYHQHIEQALVARQSEDAAKDQGLANGRGSCALEETILTRLPRLPFVQSDGIVKSFSPPLQKQIVDAKDDNHEQTLLAENQDLGMGCANCSRSCSCLMEFGEVITNEALRCCQEQLVALHCAEALSTDLNSLAYPLCNTVIKSSLSIQETKTCNSRFSRDCSLGLGKGLSIDMLRVVSSIFSKDYEIWLEENKATSLENCKLEDVLQSVEAFGGKQNLLIDLQRSVLRAVAAQKQIATDSKDDPSLLSTAHMLELFFSDRSKERMETFTRAAESFQGLLKQINLFLEFLYTCSHAAASKLHSFPLCTNHDRVLEFRDPFVEKRQLQTAVSYWLLVYHDVAHAVHVSREGTFVTTVIWRRKFLG</sequence>
<comment type="caution">
    <text evidence="2">The sequence shown here is derived from an EMBL/GenBank/DDBJ whole genome shotgun (WGS) entry which is preliminary data.</text>
</comment>
<proteinExistence type="predicted"/>
<keyword evidence="3" id="KW-1185">Reference proteome</keyword>
<evidence type="ECO:0000313" key="3">
    <source>
        <dbReference type="Proteomes" id="UP000886520"/>
    </source>
</evidence>
<protein>
    <submittedName>
        <fullName evidence="2">Uncharacterized protein</fullName>
    </submittedName>
</protein>
<gene>
    <name evidence="2" type="ORF">GOP47_0007022</name>
</gene>
<dbReference type="AlphaFoldDB" id="A0A9D4ZIT1"/>
<dbReference type="OrthoDB" id="1919062at2759"/>
<dbReference type="Proteomes" id="UP000886520">
    <property type="component" value="Chromosome 7"/>
</dbReference>
<evidence type="ECO:0000313" key="2">
    <source>
        <dbReference type="EMBL" id="KAI5077198.1"/>
    </source>
</evidence>
<name>A0A9D4ZIT1_ADICA</name>
<evidence type="ECO:0000256" key="1">
    <source>
        <dbReference type="SAM" id="SignalP"/>
    </source>
</evidence>
<feature type="signal peptide" evidence="1">
    <location>
        <begin position="1"/>
        <end position="34"/>
    </location>
</feature>
<organism evidence="2 3">
    <name type="scientific">Adiantum capillus-veneris</name>
    <name type="common">Maidenhair fern</name>
    <dbReference type="NCBI Taxonomy" id="13818"/>
    <lineage>
        <taxon>Eukaryota</taxon>
        <taxon>Viridiplantae</taxon>
        <taxon>Streptophyta</taxon>
        <taxon>Embryophyta</taxon>
        <taxon>Tracheophyta</taxon>
        <taxon>Polypodiopsida</taxon>
        <taxon>Polypodiidae</taxon>
        <taxon>Polypodiales</taxon>
        <taxon>Pteridineae</taxon>
        <taxon>Pteridaceae</taxon>
        <taxon>Vittarioideae</taxon>
        <taxon>Adiantum</taxon>
    </lineage>
</organism>
<accession>A0A9D4ZIT1</accession>
<dbReference type="EMBL" id="JABFUD020000007">
    <property type="protein sequence ID" value="KAI5077198.1"/>
    <property type="molecule type" value="Genomic_DNA"/>
</dbReference>
<reference evidence="2" key="1">
    <citation type="submission" date="2021-01" db="EMBL/GenBank/DDBJ databases">
        <title>Adiantum capillus-veneris genome.</title>
        <authorList>
            <person name="Fang Y."/>
            <person name="Liao Q."/>
        </authorList>
    </citation>
    <scope>NUCLEOTIDE SEQUENCE</scope>
    <source>
        <strain evidence="2">H3</strain>
        <tissue evidence="2">Leaf</tissue>
    </source>
</reference>